<organism evidence="9 10">
    <name type="scientific">Quercus rubra</name>
    <name type="common">Northern red oak</name>
    <name type="synonym">Quercus borealis</name>
    <dbReference type="NCBI Taxonomy" id="3512"/>
    <lineage>
        <taxon>Eukaryota</taxon>
        <taxon>Viridiplantae</taxon>
        <taxon>Streptophyta</taxon>
        <taxon>Embryophyta</taxon>
        <taxon>Tracheophyta</taxon>
        <taxon>Spermatophyta</taxon>
        <taxon>Magnoliopsida</taxon>
        <taxon>eudicotyledons</taxon>
        <taxon>Gunneridae</taxon>
        <taxon>Pentapetalae</taxon>
        <taxon>rosids</taxon>
        <taxon>fabids</taxon>
        <taxon>Fagales</taxon>
        <taxon>Fagaceae</taxon>
        <taxon>Quercus</taxon>
    </lineage>
</organism>
<evidence type="ECO:0000256" key="1">
    <source>
        <dbReference type="ARBA" id="ARBA00004123"/>
    </source>
</evidence>
<dbReference type="Pfam" id="PF00249">
    <property type="entry name" value="Myb_DNA-binding"/>
    <property type="match status" value="1"/>
</dbReference>
<evidence type="ECO:0000256" key="5">
    <source>
        <dbReference type="ARBA" id="ARBA00023163"/>
    </source>
</evidence>
<proteinExistence type="predicted"/>
<protein>
    <recommendedName>
        <fullName evidence="8">Myb-like domain-containing protein</fullName>
    </recommendedName>
</protein>
<name>A0AAN7EBA7_QUERU</name>
<sequence length="410" mass="45820">MSRKEIFEEPSLHQIPDLSLHISPPNSAPSSICTGTNDADSGFDIWRKDESLKSYSDGSIRDTELSLSNPINDLEAESRWRRNFSSGSGEEVQARHIINHGISLLDIPDGVKAIKGIPVYNNNNNSNNYSFPFSTLDHFKEIDPKFCFNQMAYPSSSSSPSFRPCGIGGFEPMSRYNGITMETLRVPQQIQYLQQQHQYGVAAPDFSNGFMRSRFMSKLPSKRNMRAPRMRWTSSLHARFVHAVELLGGHERATPKSVLELMDVKDLTLAHVKSHLQMYRTVKNTDKAAASSDGSGDEDNFLNTTPAPHQNENCLLNQRRASNAALEHEIGYPSNLWSNPSSGGAWVQASSGNMDRLRLETLTFQQRSGNQFEGSDDSTQSKNSKGSSLNPKNPSLEFTLGRPDWQSKEL</sequence>
<dbReference type="InterPro" id="IPR006447">
    <property type="entry name" value="Myb_dom_plants"/>
</dbReference>
<evidence type="ECO:0000256" key="2">
    <source>
        <dbReference type="ARBA" id="ARBA00022473"/>
    </source>
</evidence>
<evidence type="ECO:0000313" key="10">
    <source>
        <dbReference type="Proteomes" id="UP001324115"/>
    </source>
</evidence>
<dbReference type="AlphaFoldDB" id="A0AAN7EBA7"/>
<evidence type="ECO:0000256" key="7">
    <source>
        <dbReference type="SAM" id="MobiDB-lite"/>
    </source>
</evidence>
<keyword evidence="10" id="KW-1185">Reference proteome</keyword>
<comment type="caution">
    <text evidence="9">The sequence shown here is derived from an EMBL/GenBank/DDBJ whole genome shotgun (WGS) entry which is preliminary data.</text>
</comment>
<dbReference type="GO" id="GO:0005634">
    <property type="term" value="C:nucleus"/>
    <property type="evidence" value="ECO:0007669"/>
    <property type="project" value="UniProtKB-SubCell"/>
</dbReference>
<dbReference type="GO" id="GO:0000976">
    <property type="term" value="F:transcription cis-regulatory region binding"/>
    <property type="evidence" value="ECO:0007669"/>
    <property type="project" value="InterPro"/>
</dbReference>
<keyword evidence="4" id="KW-0805">Transcription regulation</keyword>
<evidence type="ECO:0000256" key="3">
    <source>
        <dbReference type="ARBA" id="ARBA00022782"/>
    </source>
</evidence>
<dbReference type="Gene3D" id="1.10.10.60">
    <property type="entry name" value="Homeodomain-like"/>
    <property type="match status" value="1"/>
</dbReference>
<dbReference type="SUPFAM" id="SSF46689">
    <property type="entry name" value="Homeodomain-like"/>
    <property type="match status" value="1"/>
</dbReference>
<feature type="region of interest" description="Disordered" evidence="7">
    <location>
        <begin position="287"/>
        <end position="311"/>
    </location>
</feature>
<evidence type="ECO:0000256" key="4">
    <source>
        <dbReference type="ARBA" id="ARBA00023015"/>
    </source>
</evidence>
<feature type="compositionally biased region" description="Polar residues" evidence="7">
    <location>
        <begin position="301"/>
        <end position="311"/>
    </location>
</feature>
<reference evidence="9 10" key="1">
    <citation type="journal article" date="2023" name="G3 (Bethesda)">
        <title>A haplotype-resolved chromosome-scale genome for Quercus rubra L. provides insights into the genetics of adaptive traits for red oak species.</title>
        <authorList>
            <person name="Kapoor B."/>
            <person name="Jenkins J."/>
            <person name="Schmutz J."/>
            <person name="Zhebentyayeva T."/>
            <person name="Kuelheim C."/>
            <person name="Coggeshall M."/>
            <person name="Heim C."/>
            <person name="Lasky J.R."/>
            <person name="Leites L."/>
            <person name="Islam-Faridi N."/>
            <person name="Romero-Severson J."/>
            <person name="DeLeo V.L."/>
            <person name="Lucas S.M."/>
            <person name="Lazic D."/>
            <person name="Gailing O."/>
            <person name="Carlson J."/>
            <person name="Staton M."/>
        </authorList>
    </citation>
    <scope>NUCLEOTIDE SEQUENCE [LARGE SCALE GENOMIC DNA]</scope>
    <source>
        <strain evidence="9">Pseudo-F2</strain>
    </source>
</reference>
<dbReference type="EMBL" id="JAXUIC010000010">
    <property type="protein sequence ID" value="KAK4567433.1"/>
    <property type="molecule type" value="Genomic_DNA"/>
</dbReference>
<keyword evidence="3" id="KW-0221">Differentiation</keyword>
<comment type="subcellular location">
    <subcellularLocation>
        <location evidence="1">Nucleus</location>
    </subcellularLocation>
</comment>
<feature type="region of interest" description="Disordered" evidence="7">
    <location>
        <begin position="368"/>
        <end position="410"/>
    </location>
</feature>
<dbReference type="GO" id="GO:0010158">
    <property type="term" value="P:abaxial cell fate specification"/>
    <property type="evidence" value="ECO:0007669"/>
    <property type="project" value="InterPro"/>
</dbReference>
<dbReference type="NCBIfam" id="TIGR01557">
    <property type="entry name" value="myb_SHAQKYF"/>
    <property type="match status" value="1"/>
</dbReference>
<dbReference type="GO" id="GO:0006355">
    <property type="term" value="P:regulation of DNA-templated transcription"/>
    <property type="evidence" value="ECO:0007669"/>
    <property type="project" value="InterPro"/>
</dbReference>
<feature type="domain" description="Myb-like" evidence="8">
    <location>
        <begin position="229"/>
        <end position="280"/>
    </location>
</feature>
<dbReference type="Proteomes" id="UP001324115">
    <property type="component" value="Unassembled WGS sequence"/>
</dbReference>
<dbReference type="InterPro" id="IPR001005">
    <property type="entry name" value="SANT/Myb"/>
</dbReference>
<dbReference type="InterPro" id="IPR044847">
    <property type="entry name" value="KAN_fam"/>
</dbReference>
<feature type="compositionally biased region" description="Polar residues" evidence="7">
    <location>
        <begin position="368"/>
        <end position="393"/>
    </location>
</feature>
<dbReference type="PANTHER" id="PTHR31496">
    <property type="entry name" value="TRANSCRIPTION FACTOR KAN2-RELATED"/>
    <property type="match status" value="1"/>
</dbReference>
<keyword evidence="5" id="KW-0804">Transcription</keyword>
<evidence type="ECO:0000259" key="8">
    <source>
        <dbReference type="Pfam" id="PF00249"/>
    </source>
</evidence>
<accession>A0AAN7EBA7</accession>
<evidence type="ECO:0000256" key="6">
    <source>
        <dbReference type="ARBA" id="ARBA00023242"/>
    </source>
</evidence>
<gene>
    <name evidence="9" type="ORF">RGQ29_003282</name>
</gene>
<dbReference type="FunFam" id="1.10.10.60:FF:000002">
    <property type="entry name" value="Myb family transcription factor"/>
    <property type="match status" value="1"/>
</dbReference>
<dbReference type="PANTHER" id="PTHR31496:SF3">
    <property type="entry name" value="TRANSCRIPTION REPRESSOR KAN1"/>
    <property type="match status" value="1"/>
</dbReference>
<evidence type="ECO:0000313" key="9">
    <source>
        <dbReference type="EMBL" id="KAK4567433.1"/>
    </source>
</evidence>
<dbReference type="InterPro" id="IPR009057">
    <property type="entry name" value="Homeodomain-like_sf"/>
</dbReference>
<keyword evidence="6" id="KW-0539">Nucleus</keyword>
<keyword evidence="2" id="KW-0217">Developmental protein</keyword>